<reference evidence="1" key="1">
    <citation type="journal article" date="2016" name="Nat. Genet.">
        <title>A high-quality carrot genome assembly provides new insights into carotenoid accumulation and asterid genome evolution.</title>
        <authorList>
            <person name="Iorizzo M."/>
            <person name="Ellison S."/>
            <person name="Senalik D."/>
            <person name="Zeng P."/>
            <person name="Satapoomin P."/>
            <person name="Huang J."/>
            <person name="Bowman M."/>
            <person name="Iovene M."/>
            <person name="Sanseverino W."/>
            <person name="Cavagnaro P."/>
            <person name="Yildiz M."/>
            <person name="Macko-Podgorni A."/>
            <person name="Moranska E."/>
            <person name="Grzebelus E."/>
            <person name="Grzebelus D."/>
            <person name="Ashrafi H."/>
            <person name="Zheng Z."/>
            <person name="Cheng S."/>
            <person name="Spooner D."/>
            <person name="Van Deynze A."/>
            <person name="Simon P."/>
        </authorList>
    </citation>
    <scope>NUCLEOTIDE SEQUENCE</scope>
    <source>
        <tissue evidence="1">Leaf</tissue>
    </source>
</reference>
<dbReference type="Proteomes" id="UP000077755">
    <property type="component" value="Chromosome 6"/>
</dbReference>
<dbReference type="Gramene" id="KZM92299">
    <property type="protein sequence ID" value="KZM92299"/>
    <property type="gene ID" value="DCAR_020336"/>
</dbReference>
<evidence type="ECO:0000313" key="2">
    <source>
        <dbReference type="Proteomes" id="UP000077755"/>
    </source>
</evidence>
<name>A0A161YGU1_DAUCS</name>
<keyword evidence="2" id="KW-1185">Reference proteome</keyword>
<dbReference type="EMBL" id="CP093348">
    <property type="protein sequence ID" value="WOH06649.1"/>
    <property type="molecule type" value="Genomic_DNA"/>
</dbReference>
<dbReference type="AlphaFoldDB" id="A0A161YGU1"/>
<sequence>MAIKSKNLLSAPCWLLHVLLDYRASGLYFEGRGLQENAHVCIRWNAPSGHHYMQAAPYYI</sequence>
<accession>A0A161YGU1</accession>
<evidence type="ECO:0000313" key="1">
    <source>
        <dbReference type="EMBL" id="WOH06649.1"/>
    </source>
</evidence>
<gene>
    <name evidence="1" type="ORF">DCAR_0626077</name>
</gene>
<reference evidence="1" key="2">
    <citation type="submission" date="2022-03" db="EMBL/GenBank/DDBJ databases">
        <title>Draft title - Genomic analysis of global carrot germplasm unveils the trajectory of domestication and the origin of high carotenoid orange carrot.</title>
        <authorList>
            <person name="Iorizzo M."/>
            <person name="Ellison S."/>
            <person name="Senalik D."/>
            <person name="Macko-Podgorni A."/>
            <person name="Grzebelus D."/>
            <person name="Bostan H."/>
            <person name="Rolling W."/>
            <person name="Curaba J."/>
            <person name="Simon P."/>
        </authorList>
    </citation>
    <scope>NUCLEOTIDE SEQUENCE</scope>
    <source>
        <tissue evidence="1">Leaf</tissue>
    </source>
</reference>
<protein>
    <submittedName>
        <fullName evidence="1">Uncharacterized protein</fullName>
    </submittedName>
</protein>
<organism evidence="1 2">
    <name type="scientific">Daucus carota subsp. sativus</name>
    <name type="common">Carrot</name>
    <dbReference type="NCBI Taxonomy" id="79200"/>
    <lineage>
        <taxon>Eukaryota</taxon>
        <taxon>Viridiplantae</taxon>
        <taxon>Streptophyta</taxon>
        <taxon>Embryophyta</taxon>
        <taxon>Tracheophyta</taxon>
        <taxon>Spermatophyta</taxon>
        <taxon>Magnoliopsida</taxon>
        <taxon>eudicotyledons</taxon>
        <taxon>Gunneridae</taxon>
        <taxon>Pentapetalae</taxon>
        <taxon>asterids</taxon>
        <taxon>campanulids</taxon>
        <taxon>Apiales</taxon>
        <taxon>Apiaceae</taxon>
        <taxon>Apioideae</taxon>
        <taxon>Scandiceae</taxon>
        <taxon>Daucinae</taxon>
        <taxon>Daucus</taxon>
        <taxon>Daucus sect. Daucus</taxon>
    </lineage>
</organism>
<proteinExistence type="predicted"/>